<dbReference type="PANTHER" id="PTHR21432:SF20">
    <property type="entry name" value="ACETYL-COA HYDROLASE"/>
    <property type="match status" value="1"/>
</dbReference>
<dbReference type="Gene3D" id="3.30.750.70">
    <property type="entry name" value="4-hydroxybutyrate coenzyme like domains"/>
    <property type="match status" value="1"/>
</dbReference>
<sequence length="471" mass="52090">MTWQEIYQSKLTTAEEAIKLIHDGDKVVTGFACGEPIHIERALAAHYKDYKDVEIVTMLTLIESPWSMREFKGHIKLNTLFASKSTRAGINSGDSEFTTSHFYEIPDIIQNYICPRVSIVMVSPPDEHGYVSFGTTVDYTKGTTDYCEVVIAQVNKCMPRTFGNSIKHVRDFTCFVEFDEELPEVVSGEPSAIDMEIGKNCASLINDGDCLQLGIGGIPNAVCVQLTDKKDLGLHSELVGDGVVPLLESGVINNKKKQTNVGRTVLGAAFGSKILCDYINDNPSVELHPIDYVNNPIEIAKNDNMVSINSCLQIDLLGQVVSDTIGLSQFSAVGGQVDFVRGATMSKGGRSIIAMPSTAKHGTVSRIVPLITEGSAVTTPRNDVNYVVTEYGIAQLKGKTLKERSKALIRIAHPSFRPYLMEEYQKRFSETPFTDEEMKSFKDTIAEIIQTKREEFHSTIEQKIDKLISKK</sequence>
<feature type="domain" description="Acetyl-CoA hydrolase/transferase C-terminal" evidence="4">
    <location>
        <begin position="271"/>
        <end position="423"/>
    </location>
</feature>
<dbReference type="AlphaFoldDB" id="A0A1T4M0P7"/>
<protein>
    <submittedName>
        <fullName evidence="5">4-hydroxybutyrate CoA-transferase</fullName>
    </submittedName>
</protein>
<dbReference type="InterPro" id="IPR046433">
    <property type="entry name" value="ActCoA_hydro"/>
</dbReference>
<evidence type="ECO:0000259" key="4">
    <source>
        <dbReference type="Pfam" id="PF13336"/>
    </source>
</evidence>
<dbReference type="InterPro" id="IPR037171">
    <property type="entry name" value="NagB/RpiA_transferase-like"/>
</dbReference>
<dbReference type="Proteomes" id="UP000190657">
    <property type="component" value="Unassembled WGS sequence"/>
</dbReference>
<evidence type="ECO:0000313" key="6">
    <source>
        <dbReference type="Proteomes" id="UP000190657"/>
    </source>
</evidence>
<name>A0A1T4M0P7_9FIRM</name>
<dbReference type="GO" id="GO:0008775">
    <property type="term" value="F:acetate CoA-transferase activity"/>
    <property type="evidence" value="ECO:0007669"/>
    <property type="project" value="InterPro"/>
</dbReference>
<dbReference type="RefSeq" id="WP_078768569.1">
    <property type="nucleotide sequence ID" value="NZ_FUWW01000010.1"/>
</dbReference>
<dbReference type="Gene3D" id="3.40.1080.10">
    <property type="entry name" value="Glutaconate Coenzyme A-transferase"/>
    <property type="match status" value="1"/>
</dbReference>
<organism evidence="5 6">
    <name type="scientific">Eubacterium coprostanoligenes</name>
    <dbReference type="NCBI Taxonomy" id="290054"/>
    <lineage>
        <taxon>Bacteria</taxon>
        <taxon>Bacillati</taxon>
        <taxon>Bacillota</taxon>
        <taxon>Clostridia</taxon>
        <taxon>Eubacteriales</taxon>
        <taxon>Eubacteriaceae</taxon>
        <taxon>Eubacterium</taxon>
    </lineage>
</organism>
<reference evidence="5 6" key="1">
    <citation type="submission" date="2017-02" db="EMBL/GenBank/DDBJ databases">
        <authorList>
            <person name="Peterson S.W."/>
        </authorList>
    </citation>
    <scope>NUCLEOTIDE SEQUENCE [LARGE SCALE GENOMIC DNA]</scope>
    <source>
        <strain evidence="5 6">ATCC 51222</strain>
    </source>
</reference>
<accession>A0A1T4M0P7</accession>
<keyword evidence="2 5" id="KW-0808">Transferase</keyword>
<dbReference type="InterPro" id="IPR026888">
    <property type="entry name" value="AcetylCoA_hyd_C"/>
</dbReference>
<evidence type="ECO:0000256" key="1">
    <source>
        <dbReference type="ARBA" id="ARBA00009632"/>
    </source>
</evidence>
<dbReference type="GO" id="GO:0006083">
    <property type="term" value="P:acetate metabolic process"/>
    <property type="evidence" value="ECO:0007669"/>
    <property type="project" value="InterPro"/>
</dbReference>
<dbReference type="SUPFAM" id="SSF100950">
    <property type="entry name" value="NagB/RpiA/CoA transferase-like"/>
    <property type="match status" value="2"/>
</dbReference>
<comment type="similarity">
    <text evidence="1">Belongs to the acetyl-CoA hydrolase/transferase family.</text>
</comment>
<dbReference type="EMBL" id="FUWW01000010">
    <property type="protein sequence ID" value="SJZ60580.1"/>
    <property type="molecule type" value="Genomic_DNA"/>
</dbReference>
<evidence type="ECO:0000313" key="5">
    <source>
        <dbReference type="EMBL" id="SJZ60580.1"/>
    </source>
</evidence>
<dbReference type="Pfam" id="PF02550">
    <property type="entry name" value="AcetylCoA_hydro"/>
    <property type="match status" value="1"/>
</dbReference>
<dbReference type="Pfam" id="PF13336">
    <property type="entry name" value="AcetylCoA_hyd_C"/>
    <property type="match status" value="1"/>
</dbReference>
<feature type="domain" description="Acetyl-CoA hydrolase/transferase N-terminal" evidence="3">
    <location>
        <begin position="4"/>
        <end position="182"/>
    </location>
</feature>
<evidence type="ECO:0000256" key="2">
    <source>
        <dbReference type="ARBA" id="ARBA00022679"/>
    </source>
</evidence>
<dbReference type="InterPro" id="IPR038460">
    <property type="entry name" value="AcetylCoA_hyd_C_sf"/>
</dbReference>
<gene>
    <name evidence="5" type="ORF">SAMN02745114_01094</name>
</gene>
<dbReference type="InterPro" id="IPR003702">
    <property type="entry name" value="ActCoA_hydro_N"/>
</dbReference>
<proteinExistence type="inferred from homology"/>
<evidence type="ECO:0000259" key="3">
    <source>
        <dbReference type="Pfam" id="PF02550"/>
    </source>
</evidence>
<dbReference type="Gene3D" id="3.40.1080.20">
    <property type="entry name" value="Acetyl-CoA hydrolase/transferase C-terminal domain"/>
    <property type="match status" value="1"/>
</dbReference>
<keyword evidence="6" id="KW-1185">Reference proteome</keyword>
<dbReference type="PANTHER" id="PTHR21432">
    <property type="entry name" value="ACETYL-COA HYDROLASE-RELATED"/>
    <property type="match status" value="1"/>
</dbReference>
<dbReference type="STRING" id="290054.SAMN02745114_01094"/>
<dbReference type="OrthoDB" id="9801795at2"/>